<feature type="transmembrane region" description="Helical" evidence="3">
    <location>
        <begin position="147"/>
        <end position="165"/>
    </location>
</feature>
<keyword evidence="6" id="KW-1185">Reference proteome</keyword>
<reference evidence="5 6" key="1">
    <citation type="submission" date="2012-08" db="EMBL/GenBank/DDBJ databases">
        <title>Genome sequencing of Lactobacillus florum 8D.</title>
        <authorList>
            <person name="Kim E.B."/>
            <person name="Marco M.L."/>
        </authorList>
    </citation>
    <scope>NUCLEOTIDE SEQUENCE [LARGE SCALE GENOMIC DNA]</scope>
    <source>
        <strain evidence="5 6">8D</strain>
    </source>
</reference>
<evidence type="ECO:0000313" key="5">
    <source>
        <dbReference type="EMBL" id="ETO40550.1"/>
    </source>
</evidence>
<feature type="transmembrane region" description="Helical" evidence="3">
    <location>
        <begin position="233"/>
        <end position="253"/>
    </location>
</feature>
<feature type="transmembrane region" description="Helical" evidence="3">
    <location>
        <begin position="94"/>
        <end position="115"/>
    </location>
</feature>
<comment type="subcellular location">
    <subcellularLocation>
        <location evidence="1">Endomembrane system</location>
        <topology evidence="1">Multi-pass membrane protein</topology>
    </subcellularLocation>
</comment>
<dbReference type="Proteomes" id="UP000019474">
    <property type="component" value="Unassembled WGS sequence"/>
</dbReference>
<dbReference type="OrthoDB" id="9813604at2"/>
<evidence type="ECO:0000256" key="3">
    <source>
        <dbReference type="SAM" id="Phobius"/>
    </source>
</evidence>
<evidence type="ECO:0000256" key="2">
    <source>
        <dbReference type="ARBA" id="ARBA00007362"/>
    </source>
</evidence>
<accession>W9EHT9</accession>
<feature type="transmembrane region" description="Helical" evidence="3">
    <location>
        <begin position="35"/>
        <end position="54"/>
    </location>
</feature>
<feature type="transmembrane region" description="Helical" evidence="3">
    <location>
        <begin position="177"/>
        <end position="198"/>
    </location>
</feature>
<dbReference type="PATRIC" id="fig|1221538.3.peg.608"/>
<feature type="transmembrane region" description="Helical" evidence="3">
    <location>
        <begin position="124"/>
        <end position="141"/>
    </location>
</feature>
<dbReference type="InterPro" id="IPR037185">
    <property type="entry name" value="EmrE-like"/>
</dbReference>
<feature type="domain" description="EamA" evidence="4">
    <location>
        <begin position="147"/>
        <end position="303"/>
    </location>
</feature>
<evidence type="ECO:0000313" key="6">
    <source>
        <dbReference type="Proteomes" id="UP000019474"/>
    </source>
</evidence>
<evidence type="ECO:0000256" key="1">
    <source>
        <dbReference type="ARBA" id="ARBA00004127"/>
    </source>
</evidence>
<dbReference type="Gene3D" id="1.10.3730.20">
    <property type="match status" value="1"/>
</dbReference>
<dbReference type="InterPro" id="IPR000620">
    <property type="entry name" value="EamA_dom"/>
</dbReference>
<proteinExistence type="inferred from homology"/>
<keyword evidence="3" id="KW-0472">Membrane</keyword>
<organism evidence="5 6">
    <name type="scientific">Fructilactobacillus florum 8D</name>
    <dbReference type="NCBI Taxonomy" id="1221538"/>
    <lineage>
        <taxon>Bacteria</taxon>
        <taxon>Bacillati</taxon>
        <taxon>Bacillota</taxon>
        <taxon>Bacilli</taxon>
        <taxon>Lactobacillales</taxon>
        <taxon>Lactobacillaceae</taxon>
        <taxon>Fructilactobacillus</taxon>
    </lineage>
</organism>
<dbReference type="AlphaFoldDB" id="W9EHT9"/>
<dbReference type="SUPFAM" id="SSF103481">
    <property type="entry name" value="Multidrug resistance efflux transporter EmrE"/>
    <property type="match status" value="2"/>
</dbReference>
<evidence type="ECO:0000259" key="4">
    <source>
        <dbReference type="Pfam" id="PF00892"/>
    </source>
</evidence>
<sequence>MKKSLIYVALSTVLFSLMEIALKVAGNQFNPIQLNLIRFALGGLVILPFAIMRLRQQHHRLHLADWKIFSLTGFLCVVISMTLYQLAIVYGEPAIVAVLFSCNPVFALIFAYLILHEAVSRTDIISLVLSVVGLLVIIDPFKLTDPIGISLAILAAATFGFYSIMSQASSLKVHLDGVVMTSFTFIAGALELLVLILITKLAPVAQVLRSVSWLRMFADIPIMTNVNLANLPILLFVGVAVTGGGFAFYFLALQQSGVSIASLVFFFKPVLSPICAFFLIGEAINLPTMIGIAIIIVGSIVTLYGYHVQNRDEDELLEK</sequence>
<feature type="domain" description="EamA" evidence="4">
    <location>
        <begin position="4"/>
        <end position="138"/>
    </location>
</feature>
<comment type="similarity">
    <text evidence="2">Belongs to the EamA transporter family.</text>
</comment>
<feature type="transmembrane region" description="Helical" evidence="3">
    <location>
        <begin position="286"/>
        <end position="306"/>
    </location>
</feature>
<feature type="transmembrane region" description="Helical" evidence="3">
    <location>
        <begin position="260"/>
        <end position="280"/>
    </location>
</feature>
<gene>
    <name evidence="5" type="ORF">B808_604</name>
</gene>
<keyword evidence="3" id="KW-1133">Transmembrane helix</keyword>
<keyword evidence="3" id="KW-0812">Transmembrane</keyword>
<dbReference type="Pfam" id="PF00892">
    <property type="entry name" value="EamA"/>
    <property type="match status" value="2"/>
</dbReference>
<dbReference type="EMBL" id="ALXG01000026">
    <property type="protein sequence ID" value="ETO40550.1"/>
    <property type="molecule type" value="Genomic_DNA"/>
</dbReference>
<comment type="caution">
    <text evidence="5">The sequence shown here is derived from an EMBL/GenBank/DDBJ whole genome shotgun (WGS) entry which is preliminary data.</text>
</comment>
<dbReference type="PANTHER" id="PTHR22911">
    <property type="entry name" value="ACYL-MALONYL CONDENSING ENZYME-RELATED"/>
    <property type="match status" value="1"/>
</dbReference>
<dbReference type="RefSeq" id="WP_035421861.1">
    <property type="nucleotide sequence ID" value="NZ_ALXG01000026.1"/>
</dbReference>
<protein>
    <submittedName>
        <fullName evidence="5">Permease of the drug, metabolite transporter (DMT) superfamily</fullName>
    </submittedName>
</protein>
<feature type="transmembrane region" description="Helical" evidence="3">
    <location>
        <begin position="66"/>
        <end position="88"/>
    </location>
</feature>
<dbReference type="GO" id="GO:0016020">
    <property type="term" value="C:membrane"/>
    <property type="evidence" value="ECO:0007669"/>
    <property type="project" value="InterPro"/>
</dbReference>
<name>W9EHT9_9LACO</name>